<proteinExistence type="predicted"/>
<dbReference type="OrthoDB" id="540503at2759"/>
<gene>
    <name evidence="3" type="ORF">LUZ63_013978</name>
</gene>
<dbReference type="PANTHER" id="PTHR47483">
    <property type="entry name" value="BETA-ARABINOFURANOSYLTRANSFERASE RAY1"/>
    <property type="match status" value="1"/>
</dbReference>
<dbReference type="PANTHER" id="PTHR47483:SF1">
    <property type="entry name" value="BETA-ARABINOFURANOSYLTRANSFERASE RAY1"/>
    <property type="match status" value="1"/>
</dbReference>
<dbReference type="Pfam" id="PF03407">
    <property type="entry name" value="Nucleotid_trans"/>
    <property type="match status" value="1"/>
</dbReference>
<protein>
    <recommendedName>
        <fullName evidence="2">Nucleotide-diphospho-sugar transferase domain-containing protein</fullName>
    </recommendedName>
</protein>
<evidence type="ECO:0000313" key="4">
    <source>
        <dbReference type="Proteomes" id="UP001151287"/>
    </source>
</evidence>
<evidence type="ECO:0000259" key="2">
    <source>
        <dbReference type="Pfam" id="PF03407"/>
    </source>
</evidence>
<comment type="caution">
    <text evidence="3">The sequence shown here is derived from an EMBL/GenBank/DDBJ whole genome shotgun (WGS) entry which is preliminary data.</text>
</comment>
<accession>A0A9Q0C9M3</accession>
<keyword evidence="1" id="KW-0472">Membrane</keyword>
<dbReference type="AlphaFoldDB" id="A0A9Q0C9M3"/>
<evidence type="ECO:0000313" key="3">
    <source>
        <dbReference type="EMBL" id="KAJ1689823.1"/>
    </source>
</evidence>
<keyword evidence="4" id="KW-1185">Reference proteome</keyword>
<dbReference type="InterPro" id="IPR044575">
    <property type="entry name" value="RAY1-like"/>
</dbReference>
<evidence type="ECO:0000256" key="1">
    <source>
        <dbReference type="SAM" id="Phobius"/>
    </source>
</evidence>
<keyword evidence="1" id="KW-1133">Transmembrane helix</keyword>
<dbReference type="EMBL" id="JAMQYH010000004">
    <property type="protein sequence ID" value="KAJ1689823.1"/>
    <property type="molecule type" value="Genomic_DNA"/>
</dbReference>
<dbReference type="InterPro" id="IPR005069">
    <property type="entry name" value="Nucl-diP-sugar_transferase"/>
</dbReference>
<keyword evidence="1" id="KW-0812">Transmembrane</keyword>
<dbReference type="Proteomes" id="UP001151287">
    <property type="component" value="Unassembled WGS sequence"/>
</dbReference>
<organism evidence="3 4">
    <name type="scientific">Rhynchospora breviuscula</name>
    <dbReference type="NCBI Taxonomy" id="2022672"/>
    <lineage>
        <taxon>Eukaryota</taxon>
        <taxon>Viridiplantae</taxon>
        <taxon>Streptophyta</taxon>
        <taxon>Embryophyta</taxon>
        <taxon>Tracheophyta</taxon>
        <taxon>Spermatophyta</taxon>
        <taxon>Magnoliopsida</taxon>
        <taxon>Liliopsida</taxon>
        <taxon>Poales</taxon>
        <taxon>Cyperaceae</taxon>
        <taxon>Cyperoideae</taxon>
        <taxon>Rhynchosporeae</taxon>
        <taxon>Rhynchospora</taxon>
    </lineage>
</organism>
<name>A0A9Q0C9M3_9POAL</name>
<feature type="transmembrane region" description="Helical" evidence="1">
    <location>
        <begin position="29"/>
        <end position="50"/>
    </location>
</feature>
<reference evidence="3" key="1">
    <citation type="journal article" date="2022" name="Cell">
        <title>Repeat-based holocentromeres influence genome architecture and karyotype evolution.</title>
        <authorList>
            <person name="Hofstatter P.G."/>
            <person name="Thangavel G."/>
            <person name="Lux T."/>
            <person name="Neumann P."/>
            <person name="Vondrak T."/>
            <person name="Novak P."/>
            <person name="Zhang M."/>
            <person name="Costa L."/>
            <person name="Castellani M."/>
            <person name="Scott A."/>
            <person name="Toegelov H."/>
            <person name="Fuchs J."/>
            <person name="Mata-Sucre Y."/>
            <person name="Dias Y."/>
            <person name="Vanzela A.L.L."/>
            <person name="Huettel B."/>
            <person name="Almeida C.C.S."/>
            <person name="Simkova H."/>
            <person name="Souza G."/>
            <person name="Pedrosa-Harand A."/>
            <person name="Macas J."/>
            <person name="Mayer K.F.X."/>
            <person name="Houben A."/>
            <person name="Marques A."/>
        </authorList>
    </citation>
    <scope>NUCLEOTIDE SEQUENCE</scope>
    <source>
        <strain evidence="3">RhyBre1mFocal</strain>
    </source>
</reference>
<sequence>MRPSQPLLPRFLSPSRRLRRTNLKGFDSVVKYSICITGFFIATFFLYSTLNLHGEKNLDNGRLNGDSEFPKVTIFSAPRPLISSNGSDLTWARQKLAVSSWLALSDNVDVVLFGRHPSIVELKEGYSSRVAIEPSIDFTFLGTPFFHSMVARAQSTASDISMIIDSETVLFPEIFNAITSIQKLDKDWFVFSFTPNILNFAYQLAGTGHSWFGQDGRMIESNELQEALFKQSEARNCSERLLIAWNNPKLPLFHGVMPPFMYGKGFYELWLINEILSSEIRTVFDASHLNLSLFPENLGTLSSMFSEDYSTRSERTWEYHNNLRVAKSYGLLFFQKTFLSNTPYDIVNSLGQYYFLNEEKGHILAPGTKRKKEILNSLGCPKERNKCSLWQFDNLTLEMPAQIEYKYTLERLLQTVSDENKTVILGISGESYRDMLMSWVCRLRNLGITNFIVYALDPETYEFSFSQGLPVFMDTQSPKNISFDDCHFGTGCFQRVTKVKSRMVLKILKLGYNVLLSDIDVYWFQNPLPYLSSFGPGVLAAQSDEYNETVPINLPRRLNSGFYFAQSDPITIAAIELVVKHASSSNLSEQPSFYDILCGEAGANRVGDNRCVERRTNLTVVLLDRDLFPNGAYKGIWEKRDIRSVCANLGCFVLHNNWISGRKGKLERQMASGLWDYDPTLRMCIQNWSNFDVLFDHSY</sequence>
<dbReference type="GO" id="GO:0016757">
    <property type="term" value="F:glycosyltransferase activity"/>
    <property type="evidence" value="ECO:0007669"/>
    <property type="project" value="InterPro"/>
</dbReference>
<feature type="domain" description="Nucleotide-diphospho-sugar transferase" evidence="2">
    <location>
        <begin position="448"/>
        <end position="668"/>
    </location>
</feature>